<dbReference type="InterPro" id="IPR017517">
    <property type="entry name" value="Maleyloyr_isom"/>
</dbReference>
<gene>
    <name evidence="2" type="ORF">GCM10010862_28450</name>
</gene>
<feature type="domain" description="Mycothiol-dependent maleylpyruvate isomerase metal-binding" evidence="1">
    <location>
        <begin position="38"/>
        <end position="172"/>
    </location>
</feature>
<dbReference type="Pfam" id="PF11716">
    <property type="entry name" value="MDMPI_N"/>
    <property type="match status" value="1"/>
</dbReference>
<keyword evidence="3" id="KW-1185">Reference proteome</keyword>
<evidence type="ECO:0000313" key="3">
    <source>
        <dbReference type="Proteomes" id="UP001156691"/>
    </source>
</evidence>
<sequence length="272" mass="29646">MQAVSQEEGAREALRERLGVGARYDAAAAPARELGWARRGTAYFARKLNELRDEALDGASLIPGWSRRHVVALIGYQARWQALAIEQLRTGEAVALPDQAEQAGQIVLAATLPARALRNLFDHAEVHLNVEWRDLSNSLWERSVRDIDGGSVAVRATPWIRARALWVHAVDLDNGGAYLDFPLGVLDALVADIVGHWQSAGTVPDLLLQPTDRPEPVRLGAGTTAVNGRMADLVRWLAGRGARRLEHSAPELPALPAGPYLVGRHSRLTSLI</sequence>
<keyword evidence="2" id="KW-0413">Isomerase</keyword>
<dbReference type="InterPro" id="IPR036527">
    <property type="entry name" value="SCP2_sterol-bd_dom_sf"/>
</dbReference>
<dbReference type="Gene3D" id="3.30.1050.20">
    <property type="match status" value="1"/>
</dbReference>
<accession>A0ABQ5W726</accession>
<comment type="caution">
    <text evidence="2">The sequence shown here is derived from an EMBL/GenBank/DDBJ whole genome shotgun (WGS) entry which is preliminary data.</text>
</comment>
<dbReference type="SUPFAM" id="SSF109854">
    <property type="entry name" value="DinB/YfiT-like putative metalloenzymes"/>
    <property type="match status" value="1"/>
</dbReference>
<protein>
    <submittedName>
        <fullName evidence="2">Maleylpyruvate isomerase</fullName>
    </submittedName>
</protein>
<dbReference type="EMBL" id="BSNS01000011">
    <property type="protein sequence ID" value="GLQ55586.1"/>
    <property type="molecule type" value="Genomic_DNA"/>
</dbReference>
<evidence type="ECO:0000259" key="1">
    <source>
        <dbReference type="Pfam" id="PF11716"/>
    </source>
</evidence>
<dbReference type="RefSeq" id="WP_284340977.1">
    <property type="nucleotide sequence ID" value="NZ_BSNS01000011.1"/>
</dbReference>
<evidence type="ECO:0000313" key="2">
    <source>
        <dbReference type="EMBL" id="GLQ55586.1"/>
    </source>
</evidence>
<dbReference type="GO" id="GO:0016853">
    <property type="term" value="F:isomerase activity"/>
    <property type="evidence" value="ECO:0007669"/>
    <property type="project" value="UniProtKB-KW"/>
</dbReference>
<organism evidence="2 3">
    <name type="scientific">Devosia nitrariae</name>
    <dbReference type="NCBI Taxonomy" id="2071872"/>
    <lineage>
        <taxon>Bacteria</taxon>
        <taxon>Pseudomonadati</taxon>
        <taxon>Pseudomonadota</taxon>
        <taxon>Alphaproteobacteria</taxon>
        <taxon>Hyphomicrobiales</taxon>
        <taxon>Devosiaceae</taxon>
        <taxon>Devosia</taxon>
    </lineage>
</organism>
<name>A0ABQ5W726_9HYPH</name>
<dbReference type="SUPFAM" id="SSF55718">
    <property type="entry name" value="SCP-like"/>
    <property type="match status" value="1"/>
</dbReference>
<dbReference type="InterPro" id="IPR034660">
    <property type="entry name" value="DinB/YfiT-like"/>
</dbReference>
<dbReference type="Proteomes" id="UP001156691">
    <property type="component" value="Unassembled WGS sequence"/>
</dbReference>
<dbReference type="InterPro" id="IPR024344">
    <property type="entry name" value="MDMPI_metal-binding"/>
</dbReference>
<dbReference type="Gene3D" id="1.20.120.450">
    <property type="entry name" value="dinb family like domain"/>
    <property type="match status" value="1"/>
</dbReference>
<dbReference type="NCBIfam" id="TIGR03083">
    <property type="entry name" value="maleylpyruvate isomerase family mycothiol-dependent enzyme"/>
    <property type="match status" value="1"/>
</dbReference>
<proteinExistence type="predicted"/>
<reference evidence="3" key="1">
    <citation type="journal article" date="2019" name="Int. J. Syst. Evol. Microbiol.">
        <title>The Global Catalogue of Microorganisms (GCM) 10K type strain sequencing project: providing services to taxonomists for standard genome sequencing and annotation.</title>
        <authorList>
            <consortium name="The Broad Institute Genomics Platform"/>
            <consortium name="The Broad Institute Genome Sequencing Center for Infectious Disease"/>
            <person name="Wu L."/>
            <person name="Ma J."/>
        </authorList>
    </citation>
    <scope>NUCLEOTIDE SEQUENCE [LARGE SCALE GENOMIC DNA]</scope>
    <source>
        <strain evidence="3">NBRC 112416</strain>
    </source>
</reference>